<keyword evidence="2" id="KW-0472">Membrane</keyword>
<evidence type="ECO:0000313" key="4">
    <source>
        <dbReference type="Proteomes" id="UP000001058"/>
    </source>
</evidence>
<feature type="compositionally biased region" description="Low complexity" evidence="1">
    <location>
        <begin position="197"/>
        <end position="209"/>
    </location>
</feature>
<dbReference type="Proteomes" id="UP000001058">
    <property type="component" value="Unassembled WGS sequence"/>
</dbReference>
<feature type="non-terminal residue" evidence="3">
    <location>
        <position position="774"/>
    </location>
</feature>
<feature type="region of interest" description="Disordered" evidence="1">
    <location>
        <begin position="316"/>
        <end position="432"/>
    </location>
</feature>
<protein>
    <submittedName>
        <fullName evidence="3">Uncharacterized protein</fullName>
    </submittedName>
</protein>
<dbReference type="OrthoDB" id="34884at2759"/>
<feature type="transmembrane region" description="Helical" evidence="2">
    <location>
        <begin position="80"/>
        <end position="100"/>
    </location>
</feature>
<feature type="compositionally biased region" description="Low complexity" evidence="1">
    <location>
        <begin position="324"/>
        <end position="342"/>
    </location>
</feature>
<evidence type="ECO:0000256" key="2">
    <source>
        <dbReference type="SAM" id="Phobius"/>
    </source>
</evidence>
<keyword evidence="2" id="KW-1133">Transmembrane helix</keyword>
<evidence type="ECO:0000256" key="1">
    <source>
        <dbReference type="SAM" id="MobiDB-lite"/>
    </source>
</evidence>
<feature type="compositionally biased region" description="Low complexity" evidence="1">
    <location>
        <begin position="235"/>
        <end position="246"/>
    </location>
</feature>
<dbReference type="InParanoid" id="D8TTS4"/>
<dbReference type="KEGG" id="vcn:VOLCADRAFT_104468"/>
<evidence type="ECO:0000313" key="3">
    <source>
        <dbReference type="EMBL" id="EFJ49362.1"/>
    </source>
</evidence>
<feature type="region of interest" description="Disordered" evidence="1">
    <location>
        <begin position="163"/>
        <end position="182"/>
    </location>
</feature>
<name>D8TTS4_VOLCA</name>
<dbReference type="EMBL" id="GL378336">
    <property type="protein sequence ID" value="EFJ49362.1"/>
    <property type="molecule type" value="Genomic_DNA"/>
</dbReference>
<proteinExistence type="predicted"/>
<feature type="compositionally biased region" description="Pro residues" evidence="1">
    <location>
        <begin position="166"/>
        <end position="180"/>
    </location>
</feature>
<feature type="transmembrane region" description="Helical" evidence="2">
    <location>
        <begin position="475"/>
        <end position="496"/>
    </location>
</feature>
<gene>
    <name evidence="3" type="ORF">VOLCADRAFT_104468</name>
</gene>
<dbReference type="eggNOG" id="ENOG502SANI">
    <property type="taxonomic scope" value="Eukaryota"/>
</dbReference>
<dbReference type="Pfam" id="PF07444">
    <property type="entry name" value="Ycf66_N"/>
    <property type="match status" value="1"/>
</dbReference>
<reference evidence="3 4" key="1">
    <citation type="journal article" date="2010" name="Science">
        <title>Genomic analysis of organismal complexity in the multicellular green alga Volvox carteri.</title>
        <authorList>
            <person name="Prochnik S.E."/>
            <person name="Umen J."/>
            <person name="Nedelcu A.M."/>
            <person name="Hallmann A."/>
            <person name="Miller S.M."/>
            <person name="Nishii I."/>
            <person name="Ferris P."/>
            <person name="Kuo A."/>
            <person name="Mitros T."/>
            <person name="Fritz-Laylin L.K."/>
            <person name="Hellsten U."/>
            <person name="Chapman J."/>
            <person name="Simakov O."/>
            <person name="Rensing S.A."/>
            <person name="Terry A."/>
            <person name="Pangilinan J."/>
            <person name="Kapitonov V."/>
            <person name="Jurka J."/>
            <person name="Salamov A."/>
            <person name="Shapiro H."/>
            <person name="Schmutz J."/>
            <person name="Grimwood J."/>
            <person name="Lindquist E."/>
            <person name="Lucas S."/>
            <person name="Grigoriev I.V."/>
            <person name="Schmitt R."/>
            <person name="Kirk D."/>
            <person name="Rokhsar D.S."/>
        </authorList>
    </citation>
    <scope>NUCLEOTIDE SEQUENCE [LARGE SCALE GENOMIC DNA]</scope>
    <source>
        <strain evidence="4">f. Nagariensis / Eve</strain>
    </source>
</reference>
<feature type="transmembrane region" description="Helical" evidence="2">
    <location>
        <begin position="112"/>
        <end position="131"/>
    </location>
</feature>
<sequence>MAALGSSLLRQRHLHHGRVGIMLRPVIVAQLGLRSILRPTQAIVCPMRVYTRKGSAFPRRHRRSGRQLVVRAVAMVNVDFASPSLLLGTMLIGCGVLLLNLRNFQNKVSRDADIVVAAMVSIVGSTLIFQGWRLDPLLLLCQALTTSVAFWYGLETFRLRSKEADTPPPQLPPGVGPPDAAPQDFLQQAAAAAAQQQQQQQQQYYQAGPGFPPPGSGLPYLPPGNESYYPWGNPSDAAASTSDQATGPYGETIQYDYYGNPIMQQQQEPVYSGRGYSNVTFGGAMYGAPGDPYSRIGEGSDSAYGGSGMYGAAGAPESSGYDTSGSTAGSPGPSYAGPFSGPAAPPPPPGVSQTSAQPFDGSGPGAPGPLGPYGRTPGFLYDRGFGAGSLSDGGPWGPDAAPPAAAAAAEGGAAGGQQPSGGVSGSGIGGGGVARGRGASRLELYEQQQHHVVATGNQALQSVVQWMAQLRPLRLLGNMTIIMIIIVQLANAALLLSTRPPGCDPLIIAPPLQAAYAHHRASANYMLSYRLQFSGPLMRPLANTTAARPLRACYRPWSRELYAYLSEMMSVTSYYRATSGAPSKQMDDKCRRLLASDIGAEESQLKQADSFFVIPGFVHQSSLISEGSAESGSSTSGRCLHCTSLPWIEGRNARQWSAHGLSVPSESIPQLDVEVYRLKMMTFATYLNVYLFSVLHAFAAAASWVQLSASSMLTTCPPLNMGQTGVKAGGRGNFKVTARTCVALCVSVCGHSVERIKQYKADEKHDMRDVVRFA</sequence>
<feature type="compositionally biased region" description="Pro residues" evidence="1">
    <location>
        <begin position="210"/>
        <end position="222"/>
    </location>
</feature>
<feature type="region of interest" description="Disordered" evidence="1">
    <location>
        <begin position="197"/>
        <end position="252"/>
    </location>
</feature>
<feature type="compositionally biased region" description="Gly residues" evidence="1">
    <location>
        <begin position="412"/>
        <end position="432"/>
    </location>
</feature>
<dbReference type="AlphaFoldDB" id="D8TTS4"/>
<organism evidence="4">
    <name type="scientific">Volvox carteri f. nagariensis</name>
    <dbReference type="NCBI Taxonomy" id="3068"/>
    <lineage>
        <taxon>Eukaryota</taxon>
        <taxon>Viridiplantae</taxon>
        <taxon>Chlorophyta</taxon>
        <taxon>core chlorophytes</taxon>
        <taxon>Chlorophyceae</taxon>
        <taxon>CS clade</taxon>
        <taxon>Chlamydomonadales</taxon>
        <taxon>Volvocaceae</taxon>
        <taxon>Volvox</taxon>
    </lineage>
</organism>
<accession>D8TTS4</accession>
<keyword evidence="2" id="KW-0812">Transmembrane</keyword>
<dbReference type="RefSeq" id="XP_002949810.1">
    <property type="nucleotide sequence ID" value="XM_002949764.1"/>
</dbReference>
<dbReference type="InterPro" id="IPR010004">
    <property type="entry name" value="Uncharacterised_Ycf66"/>
</dbReference>
<keyword evidence="4" id="KW-1185">Reference proteome</keyword>
<feature type="compositionally biased region" description="Low complexity" evidence="1">
    <location>
        <begin position="397"/>
        <end position="411"/>
    </location>
</feature>
<dbReference type="GeneID" id="9616476"/>